<dbReference type="InterPro" id="IPR019452">
    <property type="entry name" value="VPS39/TGF_beta_rcpt-assoc_1"/>
</dbReference>
<proteinExistence type="predicted"/>
<dbReference type="AlphaFoldDB" id="A0A7J0H6X3"/>
<sequence>MIGMHESIDHLCLHCLVTLVLWQKLFMVQIVSSAGYAHYLFENGSYEEAMEHFLACQVEITYVLSLYPSIVLPKSAVVPEAEKFMDITGDTTYLSRGSSSISDDLEPSRPPQHLESDEGAALESKKMSHNTLMALIKFLQKKRYSIIEKATAEGTEEVVSDAFVSYDSSRSKKSTKGRVNISISSGAREMASVLDTALLQALLLTGQSSAAVELLKGVNYSDVKICEEFLQKRNQHVALLELYKCNAMHHEALKLLHQLVEESKSDQAQAELPQKFKPEMIIGYLKPLCGSDTMLVLEYSMLVLESCPTQTIDLFLSGNIPADLVNSYLKQHAPNMQAAYLELMLAMNENGISGNLQNEMVQIYLSEVLDWYADLSAQQKWDEKAYSSTRKKLLSALESISGYNPEALLKRLPTDALYEERAILLGKMNQHELALSLYVHKLHVPDLALSYCDQVFESVLHQHSAKSYSTIYLTLLQIYLNPQRTTKNFEKRITNLVSTTKTGIPRIILGTSAKIKASRSGRKIAEIEGAEDVRISPSGTDSGRSDGDTDDLNEEAGSTIMLDEVLDLLSRRWDRINGAQALKLLPRDTKLQNLLPFLGPLLRKSSEAYRNFSVIKSLRESENLQVKDELCNQRKTVVKVTSDSMCSLCNKKIGTSVFAVYPNGKTLVHFVCFKDSQSMKAVIKATPRWKRR</sequence>
<name>A0A7J0H6X3_9ERIC</name>
<dbReference type="Pfam" id="PF10367">
    <property type="entry name" value="zf-Vps39_C"/>
    <property type="match status" value="1"/>
</dbReference>
<dbReference type="OrthoDB" id="5325112at2759"/>
<evidence type="ECO:0000256" key="2">
    <source>
        <dbReference type="SAM" id="MobiDB-lite"/>
    </source>
</evidence>
<dbReference type="PANTHER" id="PTHR12894">
    <property type="entry name" value="CNH DOMAIN CONTAINING"/>
    <property type="match status" value="1"/>
</dbReference>
<gene>
    <name evidence="5" type="ORF">Acr_27g0004140</name>
</gene>
<evidence type="ECO:0000313" key="6">
    <source>
        <dbReference type="Proteomes" id="UP000585474"/>
    </source>
</evidence>
<dbReference type="InterPro" id="IPR032914">
    <property type="entry name" value="Vam6/VPS39/TRAP1"/>
</dbReference>
<organism evidence="5 6">
    <name type="scientific">Actinidia rufa</name>
    <dbReference type="NCBI Taxonomy" id="165716"/>
    <lineage>
        <taxon>Eukaryota</taxon>
        <taxon>Viridiplantae</taxon>
        <taxon>Streptophyta</taxon>
        <taxon>Embryophyta</taxon>
        <taxon>Tracheophyta</taxon>
        <taxon>Spermatophyta</taxon>
        <taxon>Magnoliopsida</taxon>
        <taxon>eudicotyledons</taxon>
        <taxon>Gunneridae</taxon>
        <taxon>Pentapetalae</taxon>
        <taxon>asterids</taxon>
        <taxon>Ericales</taxon>
        <taxon>Actinidiaceae</taxon>
        <taxon>Actinidia</taxon>
    </lineage>
</organism>
<keyword evidence="6" id="KW-1185">Reference proteome</keyword>
<reference evidence="5 6" key="1">
    <citation type="submission" date="2019-07" db="EMBL/GenBank/DDBJ databases">
        <title>De Novo Assembly of kiwifruit Actinidia rufa.</title>
        <authorList>
            <person name="Sugita-Konishi S."/>
            <person name="Sato K."/>
            <person name="Mori E."/>
            <person name="Abe Y."/>
            <person name="Kisaki G."/>
            <person name="Hamano K."/>
            <person name="Suezawa K."/>
            <person name="Otani M."/>
            <person name="Fukuda T."/>
            <person name="Manabe T."/>
            <person name="Gomi K."/>
            <person name="Tabuchi M."/>
            <person name="Akimitsu K."/>
            <person name="Kataoka I."/>
        </authorList>
    </citation>
    <scope>NUCLEOTIDE SEQUENCE [LARGE SCALE GENOMIC DNA]</scope>
    <source>
        <strain evidence="6">cv. Fuchu</strain>
    </source>
</reference>
<protein>
    <submittedName>
        <fullName evidence="5">Vacuolar sorting protein 39</fullName>
    </submittedName>
</protein>
<dbReference type="Proteomes" id="UP000585474">
    <property type="component" value="Unassembled WGS sequence"/>
</dbReference>
<feature type="repeat" description="CHCR" evidence="1">
    <location>
        <begin position="299"/>
        <end position="484"/>
    </location>
</feature>
<feature type="domain" description="Vacuolar sorting protein 39/Transforming growth factor beta receptor-associated" evidence="3">
    <location>
        <begin position="194"/>
        <end position="304"/>
    </location>
</feature>
<evidence type="ECO:0000259" key="4">
    <source>
        <dbReference type="Pfam" id="PF10367"/>
    </source>
</evidence>
<dbReference type="GO" id="GO:0005737">
    <property type="term" value="C:cytoplasm"/>
    <property type="evidence" value="ECO:0007669"/>
    <property type="project" value="TreeGrafter"/>
</dbReference>
<dbReference type="EMBL" id="BJWL01000027">
    <property type="protein sequence ID" value="GFZ18675.1"/>
    <property type="molecule type" value="Genomic_DNA"/>
</dbReference>
<dbReference type="GO" id="GO:0034058">
    <property type="term" value="P:endosomal vesicle fusion"/>
    <property type="evidence" value="ECO:0007669"/>
    <property type="project" value="TreeGrafter"/>
</dbReference>
<dbReference type="GO" id="GO:0016020">
    <property type="term" value="C:membrane"/>
    <property type="evidence" value="ECO:0007669"/>
    <property type="project" value="TreeGrafter"/>
</dbReference>
<feature type="region of interest" description="Disordered" evidence="2">
    <location>
        <begin position="534"/>
        <end position="554"/>
    </location>
</feature>
<feature type="domain" description="Vacuolar sorting protein 39/Transforming growth factor beta receptor-associated zinc finger" evidence="4">
    <location>
        <begin position="636"/>
        <end position="675"/>
    </location>
</feature>
<comment type="caution">
    <text evidence="5">The sequence shown here is derived from an EMBL/GenBank/DDBJ whole genome shotgun (WGS) entry which is preliminary data.</text>
</comment>
<dbReference type="Pfam" id="PF10366">
    <property type="entry name" value="Vps39_1"/>
    <property type="match status" value="1"/>
</dbReference>
<evidence type="ECO:0000259" key="3">
    <source>
        <dbReference type="Pfam" id="PF10366"/>
    </source>
</evidence>
<dbReference type="InterPro" id="IPR000547">
    <property type="entry name" value="Clathrin_H-chain/VPS_repeat"/>
</dbReference>
<dbReference type="GO" id="GO:0006886">
    <property type="term" value="P:intracellular protein transport"/>
    <property type="evidence" value="ECO:0007669"/>
    <property type="project" value="UniProtKB-UniRule"/>
</dbReference>
<dbReference type="PANTHER" id="PTHR12894:SF27">
    <property type="entry name" value="TRANSFORMING GROWTH FACTOR-BETA RECEPTOR-ASSOCIATED PROTEIN 1"/>
    <property type="match status" value="1"/>
</dbReference>
<accession>A0A7J0H6X3</accession>
<dbReference type="GO" id="GO:0006914">
    <property type="term" value="P:autophagy"/>
    <property type="evidence" value="ECO:0007669"/>
    <property type="project" value="TreeGrafter"/>
</dbReference>
<dbReference type="PROSITE" id="PS50236">
    <property type="entry name" value="CHCR"/>
    <property type="match status" value="1"/>
</dbReference>
<feature type="region of interest" description="Disordered" evidence="2">
    <location>
        <begin position="96"/>
        <end position="122"/>
    </location>
</feature>
<dbReference type="InterPro" id="IPR019453">
    <property type="entry name" value="VPS39/TGFA1_Znf"/>
</dbReference>
<evidence type="ECO:0000313" key="5">
    <source>
        <dbReference type="EMBL" id="GFZ18675.1"/>
    </source>
</evidence>
<evidence type="ECO:0000256" key="1">
    <source>
        <dbReference type="PROSITE-ProRule" id="PRU01006"/>
    </source>
</evidence>